<dbReference type="InterPro" id="IPR036259">
    <property type="entry name" value="MFS_trans_sf"/>
</dbReference>
<evidence type="ECO:0000256" key="2">
    <source>
        <dbReference type="ARBA" id="ARBA00022448"/>
    </source>
</evidence>
<feature type="transmembrane region" description="Helical" evidence="7">
    <location>
        <begin position="357"/>
        <end position="376"/>
    </location>
</feature>
<dbReference type="InterPro" id="IPR005829">
    <property type="entry name" value="Sugar_transporter_CS"/>
</dbReference>
<dbReference type="PANTHER" id="PTHR43045">
    <property type="entry name" value="SHIKIMATE TRANSPORTER"/>
    <property type="match status" value="1"/>
</dbReference>
<dbReference type="InterPro" id="IPR020846">
    <property type="entry name" value="MFS_dom"/>
</dbReference>
<reference evidence="9 10" key="1">
    <citation type="submission" date="2020-04" db="EMBL/GenBank/DDBJ databases">
        <title>MicrobeNet Type strains.</title>
        <authorList>
            <person name="Nicholson A.C."/>
        </authorList>
    </citation>
    <scope>NUCLEOTIDE SEQUENCE [LARGE SCALE GENOMIC DNA]</scope>
    <source>
        <strain evidence="9 10">DSM 44956</strain>
    </source>
</reference>
<accession>A0A7X6LBP6</accession>
<keyword evidence="6 7" id="KW-0472">Membrane</keyword>
<feature type="transmembrane region" description="Helical" evidence="7">
    <location>
        <begin position="131"/>
        <end position="150"/>
    </location>
</feature>
<dbReference type="PANTHER" id="PTHR43045:SF4">
    <property type="entry name" value="TRANSPORTER YDFJ-RELATED"/>
    <property type="match status" value="1"/>
</dbReference>
<sequence>MTLASDSPSSSTRTAAIDTPVVTTAELRRAAWGSSVGSAIEYYDFALYSLASALVFGPLFFPGNTASTGLMLSFATYFIGFAARPLGGLFFGRLGDRLGRRFVLMATIIMMGVASTGIGVLPTYHGNENDWYSGGIGILAPILLIGLRIVQGLGAGAEMAGASILMTEYAPPRRRGLYASLPFLGVQVGTVAAALVYFAVFHVHHSITDSWLWRPPFLASGAILVVAMYLRANLKESPTFTKLAPCDRIDERPLRNLLGSSRPALLRGIGLRIAENGSSSIYQALAVAYATSAAVGLEGPIGALSLVFAASLGSVTIPIAGILSDRFGRVRTYRGFAYFQLFSAFPIWWVLSRGNVVATIVVISLALGVGTSGMFGSQSALLSELFGTRQRYLGVSVTREVSAVISGGIAPLIGAWIITQVAATDGGPDVPEAGLGAWKFIAGYLCILTTITIATTYITPDPTNRDLDDPRDVITATHHQ</sequence>
<feature type="transmembrane region" description="Helical" evidence="7">
    <location>
        <begin position="45"/>
        <end position="63"/>
    </location>
</feature>
<keyword evidence="5 7" id="KW-1133">Transmembrane helix</keyword>
<dbReference type="PROSITE" id="PS50850">
    <property type="entry name" value="MFS"/>
    <property type="match status" value="1"/>
</dbReference>
<feature type="domain" description="Major facilitator superfamily (MFS) profile" evidence="8">
    <location>
        <begin position="30"/>
        <end position="464"/>
    </location>
</feature>
<evidence type="ECO:0000256" key="4">
    <source>
        <dbReference type="ARBA" id="ARBA00022692"/>
    </source>
</evidence>
<protein>
    <submittedName>
        <fullName evidence="9">MHS family MFS transporter</fullName>
    </submittedName>
</protein>
<evidence type="ECO:0000256" key="3">
    <source>
        <dbReference type="ARBA" id="ARBA00022475"/>
    </source>
</evidence>
<dbReference type="InterPro" id="IPR011701">
    <property type="entry name" value="MFS"/>
</dbReference>
<keyword evidence="10" id="KW-1185">Reference proteome</keyword>
<dbReference type="Gene3D" id="1.20.1250.20">
    <property type="entry name" value="MFS general substrate transporter like domains"/>
    <property type="match status" value="2"/>
</dbReference>
<dbReference type="GO" id="GO:0022857">
    <property type="term" value="F:transmembrane transporter activity"/>
    <property type="evidence" value="ECO:0007669"/>
    <property type="project" value="InterPro"/>
</dbReference>
<name>A0A7X6LBP6_9NOCA</name>
<gene>
    <name evidence="9" type="ORF">HGB38_34700</name>
</gene>
<evidence type="ECO:0000313" key="10">
    <source>
        <dbReference type="Proteomes" id="UP000540698"/>
    </source>
</evidence>
<evidence type="ECO:0000259" key="8">
    <source>
        <dbReference type="PROSITE" id="PS50850"/>
    </source>
</evidence>
<proteinExistence type="predicted"/>
<organism evidence="9 10">
    <name type="scientific">Nocardia gamkensis</name>
    <dbReference type="NCBI Taxonomy" id="352869"/>
    <lineage>
        <taxon>Bacteria</taxon>
        <taxon>Bacillati</taxon>
        <taxon>Actinomycetota</taxon>
        <taxon>Actinomycetes</taxon>
        <taxon>Mycobacteriales</taxon>
        <taxon>Nocardiaceae</taxon>
        <taxon>Nocardia</taxon>
    </lineage>
</organism>
<evidence type="ECO:0000313" key="9">
    <source>
        <dbReference type="EMBL" id="NKY31310.1"/>
    </source>
</evidence>
<dbReference type="Pfam" id="PF07690">
    <property type="entry name" value="MFS_1"/>
    <property type="match status" value="1"/>
</dbReference>
<keyword evidence="4 7" id="KW-0812">Transmembrane</keyword>
<evidence type="ECO:0000256" key="7">
    <source>
        <dbReference type="SAM" id="Phobius"/>
    </source>
</evidence>
<keyword evidence="3" id="KW-1003">Cell membrane</keyword>
<dbReference type="PROSITE" id="PS00217">
    <property type="entry name" value="SUGAR_TRANSPORT_2"/>
    <property type="match status" value="1"/>
</dbReference>
<evidence type="ECO:0000256" key="5">
    <source>
        <dbReference type="ARBA" id="ARBA00022989"/>
    </source>
</evidence>
<feature type="transmembrane region" description="Helical" evidence="7">
    <location>
        <begin position="176"/>
        <end position="200"/>
    </location>
</feature>
<dbReference type="Proteomes" id="UP000540698">
    <property type="component" value="Unassembled WGS sequence"/>
</dbReference>
<feature type="transmembrane region" description="Helical" evidence="7">
    <location>
        <begin position="212"/>
        <end position="230"/>
    </location>
</feature>
<comment type="caution">
    <text evidence="9">The sequence shown here is derived from an EMBL/GenBank/DDBJ whole genome shotgun (WGS) entry which is preliminary data.</text>
</comment>
<feature type="transmembrane region" description="Helical" evidence="7">
    <location>
        <begin position="397"/>
        <end position="418"/>
    </location>
</feature>
<dbReference type="GO" id="GO:0005886">
    <property type="term" value="C:plasma membrane"/>
    <property type="evidence" value="ECO:0007669"/>
    <property type="project" value="UniProtKB-SubCell"/>
</dbReference>
<evidence type="ECO:0000256" key="1">
    <source>
        <dbReference type="ARBA" id="ARBA00004651"/>
    </source>
</evidence>
<dbReference type="EMBL" id="JAAXOS010000030">
    <property type="protein sequence ID" value="NKY31310.1"/>
    <property type="molecule type" value="Genomic_DNA"/>
</dbReference>
<feature type="transmembrane region" description="Helical" evidence="7">
    <location>
        <begin position="103"/>
        <end position="125"/>
    </location>
</feature>
<feature type="transmembrane region" description="Helical" evidence="7">
    <location>
        <begin position="303"/>
        <end position="323"/>
    </location>
</feature>
<dbReference type="InterPro" id="IPR005828">
    <property type="entry name" value="MFS_sugar_transport-like"/>
</dbReference>
<feature type="transmembrane region" description="Helical" evidence="7">
    <location>
        <begin position="335"/>
        <end position="351"/>
    </location>
</feature>
<feature type="transmembrane region" description="Helical" evidence="7">
    <location>
        <begin position="438"/>
        <end position="458"/>
    </location>
</feature>
<keyword evidence="2" id="KW-0813">Transport</keyword>
<feature type="transmembrane region" description="Helical" evidence="7">
    <location>
        <begin position="69"/>
        <end position="91"/>
    </location>
</feature>
<dbReference type="AlphaFoldDB" id="A0A7X6LBP6"/>
<evidence type="ECO:0000256" key="6">
    <source>
        <dbReference type="ARBA" id="ARBA00023136"/>
    </source>
</evidence>
<dbReference type="Pfam" id="PF00083">
    <property type="entry name" value="Sugar_tr"/>
    <property type="match status" value="1"/>
</dbReference>
<comment type="subcellular location">
    <subcellularLocation>
        <location evidence="1">Cell membrane</location>
        <topology evidence="1">Multi-pass membrane protein</topology>
    </subcellularLocation>
</comment>
<dbReference type="SUPFAM" id="SSF103473">
    <property type="entry name" value="MFS general substrate transporter"/>
    <property type="match status" value="1"/>
</dbReference>